<evidence type="ECO:0000313" key="4">
    <source>
        <dbReference type="Proteomes" id="UP001589607"/>
    </source>
</evidence>
<gene>
    <name evidence="3" type="ORF">ACFFVF_04465</name>
</gene>
<dbReference type="SUPFAM" id="SSF49785">
    <property type="entry name" value="Galactose-binding domain-like"/>
    <property type="match status" value="2"/>
</dbReference>
<dbReference type="Proteomes" id="UP001589607">
    <property type="component" value="Unassembled WGS sequence"/>
</dbReference>
<protein>
    <submittedName>
        <fullName evidence="3">Carbohydrate-binding protein</fullName>
    </submittedName>
</protein>
<dbReference type="InterPro" id="IPR005135">
    <property type="entry name" value="Endo/exonuclease/phosphatase"/>
</dbReference>
<dbReference type="InterPro" id="IPR036691">
    <property type="entry name" value="Endo/exonu/phosph_ase_sf"/>
</dbReference>
<dbReference type="Pfam" id="PF18962">
    <property type="entry name" value="Por_Secre_tail"/>
    <property type="match status" value="1"/>
</dbReference>
<dbReference type="InterPro" id="IPR008979">
    <property type="entry name" value="Galactose-bd-like_sf"/>
</dbReference>
<dbReference type="Pfam" id="PF03422">
    <property type="entry name" value="CBM_6"/>
    <property type="match status" value="2"/>
</dbReference>
<accession>A0ABV5GK58</accession>
<comment type="caution">
    <text evidence="3">The sequence shown here is derived from an EMBL/GenBank/DDBJ whole genome shotgun (WGS) entry which is preliminary data.</text>
</comment>
<reference evidence="3 4" key="1">
    <citation type="submission" date="2024-09" db="EMBL/GenBank/DDBJ databases">
        <authorList>
            <person name="Sun Q."/>
            <person name="Mori K."/>
        </authorList>
    </citation>
    <scope>NUCLEOTIDE SEQUENCE [LARGE SCALE GENOMIC DNA]</scope>
    <source>
        <strain evidence="3 4">CECT 7955</strain>
    </source>
</reference>
<dbReference type="SUPFAM" id="SSF56219">
    <property type="entry name" value="DNase I-like"/>
    <property type="match status" value="1"/>
</dbReference>
<dbReference type="PANTHER" id="PTHR12121">
    <property type="entry name" value="CARBON CATABOLITE REPRESSOR PROTEIN 4"/>
    <property type="match status" value="1"/>
</dbReference>
<dbReference type="PROSITE" id="PS51175">
    <property type="entry name" value="CBM6"/>
    <property type="match status" value="2"/>
</dbReference>
<dbReference type="SMART" id="SM00606">
    <property type="entry name" value="CBD_IV"/>
    <property type="match status" value="2"/>
</dbReference>
<dbReference type="InterPro" id="IPR050410">
    <property type="entry name" value="CCR4/nocturin_mRNA_transcr"/>
</dbReference>
<dbReference type="EMBL" id="JBHMEY010000010">
    <property type="protein sequence ID" value="MFB9095757.1"/>
    <property type="molecule type" value="Genomic_DNA"/>
</dbReference>
<feature type="domain" description="CBM6" evidence="2">
    <location>
        <begin position="288"/>
        <end position="407"/>
    </location>
</feature>
<evidence type="ECO:0000313" key="3">
    <source>
        <dbReference type="EMBL" id="MFB9095757.1"/>
    </source>
</evidence>
<dbReference type="NCBIfam" id="TIGR04183">
    <property type="entry name" value="Por_Secre_tail"/>
    <property type="match status" value="1"/>
</dbReference>
<dbReference type="InterPro" id="IPR006584">
    <property type="entry name" value="Cellulose-bd_IV"/>
</dbReference>
<dbReference type="RefSeq" id="WP_236456451.1">
    <property type="nucleotide sequence ID" value="NZ_CBCSGE010000011.1"/>
</dbReference>
<feature type="domain" description="CBM6" evidence="2">
    <location>
        <begin position="418"/>
        <end position="537"/>
    </location>
</feature>
<keyword evidence="4" id="KW-1185">Reference proteome</keyword>
<sequence length="615" mass="69167">MKTNKKLVLLLLFVFCKITIVKAQNLKLKMMSFNIQQPYGTDWDYRKANAAYIINTTQADVIGTQEAVNYQRDYLQQQTGYAWFGTGRDGGNNGEGSWIFYKGDKYTLDTPNSGNFWMSDTPNVPSRFGGSYNRICTYVHLIEKATGKGFYVFNVHFPTPDLPNERLKSMKLLTQRMANRAIQSDPVFATGDFNSNEDDAVTLWMKNGPDNPIKCRDTYRDVHPTGNVNTGFRTKFDYIYCPNDAKYTSQYSWVINTSVASDHFPIVAEIQYAFQNNPPVPTTHLIPGKVEAEQYASQVGTELENTTDNGLGQNVGYLETDDWMDYKVNVAATSNYNFDLRIASTSANGALNVFIDGQYNQTINIPLTNGWQNWQTITKNINLPSGIHIIRLQVATAGFNLNWFKFVDSNPSGLVIPGKIEAENYSYTFGTQLEDTSDAGAGKNVGFLDANDILEYSVTVANTSNYYFDIRVASLASSGRINVLVDNQIKKVIDLPVTGGWQNWQTHNSTIDLPQGTHKIKLEVVRSGFNLNWFNFTTASTARESLVIEKATSSSFYPNPATDYIHFDKEYDWTIYDITGKKIAVGHSQKADLAALNAGIYIVHFNEEQKKLIIK</sequence>
<dbReference type="InterPro" id="IPR005084">
    <property type="entry name" value="CBM6"/>
</dbReference>
<dbReference type="PANTHER" id="PTHR12121:SF36">
    <property type="entry name" value="ENDONUCLEASE_EXONUCLEASE_PHOSPHATASE DOMAIN-CONTAINING PROTEIN"/>
    <property type="match status" value="1"/>
</dbReference>
<keyword evidence="1" id="KW-0732">Signal</keyword>
<dbReference type="Gene3D" id="2.60.120.260">
    <property type="entry name" value="Galactose-binding domain-like"/>
    <property type="match status" value="2"/>
</dbReference>
<dbReference type="Gene3D" id="3.60.10.10">
    <property type="entry name" value="Endonuclease/exonuclease/phosphatase"/>
    <property type="match status" value="1"/>
</dbReference>
<name>A0ABV5GK58_9FLAO</name>
<proteinExistence type="predicted"/>
<evidence type="ECO:0000256" key="1">
    <source>
        <dbReference type="ARBA" id="ARBA00022729"/>
    </source>
</evidence>
<dbReference type="CDD" id="cd04080">
    <property type="entry name" value="CBM6_cellulase-like"/>
    <property type="match status" value="2"/>
</dbReference>
<organism evidence="3 4">
    <name type="scientific">Flavobacterium jumunjinense</name>
    <dbReference type="NCBI Taxonomy" id="998845"/>
    <lineage>
        <taxon>Bacteria</taxon>
        <taxon>Pseudomonadati</taxon>
        <taxon>Bacteroidota</taxon>
        <taxon>Flavobacteriia</taxon>
        <taxon>Flavobacteriales</taxon>
        <taxon>Flavobacteriaceae</taxon>
        <taxon>Flavobacterium</taxon>
    </lineage>
</organism>
<dbReference type="Pfam" id="PF03372">
    <property type="entry name" value="Exo_endo_phos"/>
    <property type="match status" value="1"/>
</dbReference>
<evidence type="ECO:0000259" key="2">
    <source>
        <dbReference type="PROSITE" id="PS51175"/>
    </source>
</evidence>
<dbReference type="InterPro" id="IPR026444">
    <property type="entry name" value="Secre_tail"/>
</dbReference>